<proteinExistence type="predicted"/>
<evidence type="ECO:0000256" key="2">
    <source>
        <dbReference type="SAM" id="MobiDB-lite"/>
    </source>
</evidence>
<evidence type="ECO:0000259" key="3">
    <source>
        <dbReference type="Pfam" id="PF24779"/>
    </source>
</evidence>
<evidence type="ECO:0000313" key="4">
    <source>
        <dbReference type="EMBL" id="PGH03768.1"/>
    </source>
</evidence>
<dbReference type="Pfam" id="PF24779">
    <property type="entry name" value="UTP23_sensor"/>
    <property type="match status" value="1"/>
</dbReference>
<dbReference type="Pfam" id="PF04900">
    <property type="entry name" value="Fcf1"/>
    <property type="match status" value="2"/>
</dbReference>
<reference evidence="4 5" key="1">
    <citation type="submission" date="2017-10" db="EMBL/GenBank/DDBJ databases">
        <title>Comparative genomics in systemic dimorphic fungi from Ajellomycetaceae.</title>
        <authorList>
            <person name="Munoz J.F."/>
            <person name="Mcewen J.G."/>
            <person name="Clay O.K."/>
            <person name="Cuomo C.A."/>
        </authorList>
    </citation>
    <scope>NUCLEOTIDE SEQUENCE [LARGE SCALE GENOMIC DNA]</scope>
    <source>
        <strain evidence="4 5">UAMH7299</strain>
    </source>
</reference>
<keyword evidence="5" id="KW-1185">Reference proteome</keyword>
<feature type="compositionally biased region" description="Polar residues" evidence="2">
    <location>
        <begin position="280"/>
        <end position="292"/>
    </location>
</feature>
<dbReference type="EMBL" id="PDNA01000207">
    <property type="protein sequence ID" value="PGH03768.1"/>
    <property type="molecule type" value="Genomic_DNA"/>
</dbReference>
<feature type="region of interest" description="Disordered" evidence="2">
    <location>
        <begin position="218"/>
        <end position="343"/>
    </location>
</feature>
<comment type="caution">
    <text evidence="4">The sequence shown here is derived from an EMBL/GenBank/DDBJ whole genome shotgun (WGS) entry which is preliminary data.</text>
</comment>
<accession>A0A2B7X521</accession>
<feature type="domain" description="UTP23 sensor motif region" evidence="3">
    <location>
        <begin position="258"/>
        <end position="276"/>
    </location>
</feature>
<keyword evidence="1" id="KW-0539">Nucleus</keyword>
<gene>
    <name evidence="4" type="ORF">AJ80_08638</name>
</gene>
<feature type="region of interest" description="Disordered" evidence="2">
    <location>
        <begin position="131"/>
        <end position="170"/>
    </location>
</feature>
<dbReference type="GO" id="GO:0032040">
    <property type="term" value="C:small-subunit processome"/>
    <property type="evidence" value="ECO:0007669"/>
    <property type="project" value="InterPro"/>
</dbReference>
<evidence type="ECO:0000313" key="5">
    <source>
        <dbReference type="Proteomes" id="UP000224634"/>
    </source>
</evidence>
<sequence length="343" mass="37311">MRAKRSKKYRKLMHQYETTFGFREPYQVLVDSHFLKQVHAFKMDLEPYLERTLQGKAKPYITKCSLAAVMESSPTSRPNVRPTQLPPPTILPLRYCSHNEENTPIDEASCLLSLLSPSAETKKNKEHYILATADPTPPTPLPTESTRGRDGQQWRKPAAGPPPPMPRYNLRRDARMIPGVPIIYVKRSVMVLEPMSGITEGVREGVERGKFKTGFVSTTTVTGKRKREVGTGGTGGSGGAGAGAGAGEESGAAAGASKKAKKAKGVNPLSVKKPKKRTKPSQSGDGDQAVESKSQKGGENEEDRDEDVADAGDAVAKTKRKRRHKSRKPEADQAETPAGPVEE</sequence>
<dbReference type="OrthoDB" id="25675at2759"/>
<dbReference type="InterPro" id="IPR006984">
    <property type="entry name" value="Fcf1/UTP23"/>
</dbReference>
<organism evidence="4 5">
    <name type="scientific">Polytolypa hystricis (strain UAMH7299)</name>
    <dbReference type="NCBI Taxonomy" id="1447883"/>
    <lineage>
        <taxon>Eukaryota</taxon>
        <taxon>Fungi</taxon>
        <taxon>Dikarya</taxon>
        <taxon>Ascomycota</taxon>
        <taxon>Pezizomycotina</taxon>
        <taxon>Eurotiomycetes</taxon>
        <taxon>Eurotiomycetidae</taxon>
        <taxon>Onygenales</taxon>
        <taxon>Onygenales incertae sedis</taxon>
        <taxon>Polytolypa</taxon>
    </lineage>
</organism>
<feature type="compositionally biased region" description="Acidic residues" evidence="2">
    <location>
        <begin position="300"/>
        <end position="310"/>
    </location>
</feature>
<evidence type="ECO:0000256" key="1">
    <source>
        <dbReference type="ARBA" id="ARBA00023242"/>
    </source>
</evidence>
<dbReference type="Proteomes" id="UP000224634">
    <property type="component" value="Unassembled WGS sequence"/>
</dbReference>
<protein>
    <recommendedName>
        <fullName evidence="3">UTP23 sensor motif region domain-containing protein</fullName>
    </recommendedName>
</protein>
<name>A0A2B7X521_POLH7</name>
<dbReference type="InterPro" id="IPR057776">
    <property type="entry name" value="UTP23_sensor"/>
</dbReference>
<dbReference type="Gene3D" id="3.40.50.1010">
    <property type="entry name" value="5'-nuclease"/>
    <property type="match status" value="1"/>
</dbReference>
<feature type="compositionally biased region" description="Basic residues" evidence="2">
    <location>
        <begin position="317"/>
        <end position="327"/>
    </location>
</feature>
<dbReference type="STRING" id="1447883.A0A2B7X521"/>
<dbReference type="PANTHER" id="PTHR12416">
    <property type="entry name" value="RRNA-PROCESSING PROTEIN UTP23 HOMOLOG"/>
    <property type="match status" value="1"/>
</dbReference>
<dbReference type="AlphaFoldDB" id="A0A2B7X521"/>
<feature type="compositionally biased region" description="Gly residues" evidence="2">
    <location>
        <begin position="230"/>
        <end position="248"/>
    </location>
</feature>